<evidence type="ECO:0000259" key="10">
    <source>
        <dbReference type="Pfam" id="PF21088"/>
    </source>
</evidence>
<feature type="domain" description="Mechanosensitive ion channel transmembrane helices 2/3" evidence="10">
    <location>
        <begin position="144"/>
        <end position="183"/>
    </location>
</feature>
<dbReference type="SUPFAM" id="SSF50182">
    <property type="entry name" value="Sm-like ribonucleoproteins"/>
    <property type="match status" value="1"/>
</dbReference>
<dbReference type="GO" id="GO:0008381">
    <property type="term" value="F:mechanosensitive monoatomic ion channel activity"/>
    <property type="evidence" value="ECO:0007669"/>
    <property type="project" value="InterPro"/>
</dbReference>
<dbReference type="InterPro" id="IPR023408">
    <property type="entry name" value="MscS_beta-dom_sf"/>
</dbReference>
<keyword evidence="3" id="KW-1003">Cell membrane</keyword>
<dbReference type="AlphaFoldDB" id="A0A832N5W4"/>
<keyword evidence="7" id="KW-0813">Transport</keyword>
<dbReference type="PANTHER" id="PTHR30221:SF1">
    <property type="entry name" value="SMALL-CONDUCTANCE MECHANOSENSITIVE CHANNEL"/>
    <property type="match status" value="1"/>
</dbReference>
<organism evidence="11">
    <name type="scientific">Candidatus Tenderia electrophaga</name>
    <dbReference type="NCBI Taxonomy" id="1748243"/>
    <lineage>
        <taxon>Bacteria</taxon>
        <taxon>Pseudomonadati</taxon>
        <taxon>Pseudomonadota</taxon>
        <taxon>Gammaproteobacteria</taxon>
        <taxon>Candidatus Tenderiales</taxon>
        <taxon>Candidatus Tenderiaceae</taxon>
        <taxon>Candidatus Tenderia</taxon>
    </lineage>
</organism>
<dbReference type="Proteomes" id="UP000885832">
    <property type="component" value="Unassembled WGS sequence"/>
</dbReference>
<protein>
    <recommendedName>
        <fullName evidence="7">Small-conductance mechanosensitive channel</fullName>
    </recommendedName>
</protein>
<proteinExistence type="inferred from homology"/>
<dbReference type="Gene3D" id="2.30.30.60">
    <property type="match status" value="1"/>
</dbReference>
<keyword evidence="6 7" id="KW-0472">Membrane</keyword>
<evidence type="ECO:0000256" key="7">
    <source>
        <dbReference type="RuleBase" id="RU369025"/>
    </source>
</evidence>
<dbReference type="InterPro" id="IPR049142">
    <property type="entry name" value="MS_channel_1st"/>
</dbReference>
<comment type="similarity">
    <text evidence="2 7">Belongs to the MscS (TC 1.A.23) family.</text>
</comment>
<keyword evidence="5 7" id="KW-1133">Transmembrane helix</keyword>
<comment type="subcellular location">
    <subcellularLocation>
        <location evidence="7">Cell inner membrane</location>
        <topology evidence="7">Multi-pass membrane protein</topology>
    </subcellularLocation>
    <subcellularLocation>
        <location evidence="1">Cell membrane</location>
        <topology evidence="1">Multi-pass membrane protein</topology>
    </subcellularLocation>
</comment>
<feature type="transmembrane region" description="Helical" evidence="7">
    <location>
        <begin position="136"/>
        <end position="157"/>
    </location>
</feature>
<evidence type="ECO:0000256" key="2">
    <source>
        <dbReference type="ARBA" id="ARBA00008017"/>
    </source>
</evidence>
<keyword evidence="7" id="KW-0407">Ion channel</keyword>
<dbReference type="SUPFAM" id="SSF82689">
    <property type="entry name" value="Mechanosensitive channel protein MscS (YggB), C-terminal domain"/>
    <property type="match status" value="1"/>
</dbReference>
<feature type="transmembrane region" description="Helical" evidence="7">
    <location>
        <begin position="20"/>
        <end position="40"/>
    </location>
</feature>
<gene>
    <name evidence="11" type="ORF">ENJ65_00950</name>
</gene>
<dbReference type="Gene3D" id="1.10.287.1260">
    <property type="match status" value="1"/>
</dbReference>
<dbReference type="InterPro" id="IPR049278">
    <property type="entry name" value="MS_channel_C"/>
</dbReference>
<dbReference type="InterPro" id="IPR045275">
    <property type="entry name" value="MscS_archaea/bacteria_type"/>
</dbReference>
<dbReference type="InterPro" id="IPR011066">
    <property type="entry name" value="MscS_channel_C_sf"/>
</dbReference>
<dbReference type="InterPro" id="IPR011014">
    <property type="entry name" value="MscS_channel_TM-2"/>
</dbReference>
<evidence type="ECO:0000313" key="11">
    <source>
        <dbReference type="EMBL" id="HHJ80181.1"/>
    </source>
</evidence>
<feature type="transmembrane region" description="Helical" evidence="7">
    <location>
        <begin position="93"/>
        <end position="115"/>
    </location>
</feature>
<evidence type="ECO:0000256" key="6">
    <source>
        <dbReference type="ARBA" id="ARBA00023136"/>
    </source>
</evidence>
<feature type="domain" description="Mechanosensitive ion channel MscS C-terminal" evidence="9">
    <location>
        <begin position="261"/>
        <end position="344"/>
    </location>
</feature>
<evidence type="ECO:0000259" key="9">
    <source>
        <dbReference type="Pfam" id="PF21082"/>
    </source>
</evidence>
<comment type="caution">
    <text evidence="11">The sequence shown here is derived from an EMBL/GenBank/DDBJ whole genome shotgun (WGS) entry which is preliminary data.</text>
</comment>
<feature type="domain" description="Mechanosensitive ion channel MscS" evidence="8">
    <location>
        <begin position="184"/>
        <end position="251"/>
    </location>
</feature>
<dbReference type="Pfam" id="PF00924">
    <property type="entry name" value="MS_channel_2nd"/>
    <property type="match status" value="1"/>
</dbReference>
<evidence type="ECO:0000256" key="1">
    <source>
        <dbReference type="ARBA" id="ARBA00004651"/>
    </source>
</evidence>
<keyword evidence="7" id="KW-0406">Ion transport</keyword>
<evidence type="ECO:0000259" key="8">
    <source>
        <dbReference type="Pfam" id="PF00924"/>
    </source>
</evidence>
<accession>A0A832N5W4</accession>
<dbReference type="SUPFAM" id="SSF82861">
    <property type="entry name" value="Mechanosensitive channel protein MscS (YggB), transmembrane region"/>
    <property type="match status" value="1"/>
</dbReference>
<dbReference type="InterPro" id="IPR010920">
    <property type="entry name" value="LSM_dom_sf"/>
</dbReference>
<dbReference type="GO" id="GO:0005886">
    <property type="term" value="C:plasma membrane"/>
    <property type="evidence" value="ECO:0007669"/>
    <property type="project" value="UniProtKB-SubCell"/>
</dbReference>
<evidence type="ECO:0000256" key="3">
    <source>
        <dbReference type="ARBA" id="ARBA00022475"/>
    </source>
</evidence>
<evidence type="ECO:0000256" key="4">
    <source>
        <dbReference type="ARBA" id="ARBA00022692"/>
    </source>
</evidence>
<dbReference type="Pfam" id="PF21082">
    <property type="entry name" value="MS_channel_3rd"/>
    <property type="match status" value="1"/>
</dbReference>
<feature type="transmembrane region" description="Helical" evidence="7">
    <location>
        <begin position="163"/>
        <end position="182"/>
    </location>
</feature>
<sequence>MIETAQAYLQQVMNLLGNHPLLQVGAVMLVSLLIAKFVSAKVPAALTKLARRFNSPIGEQLADMTTSPLFFLIFLTGAGLSTRFLPYGDTVKFITASLFKSILIIIIAVFILRVTKLMLSLAAKNKEKFHTILPTTLPLFENIAVILIAVGAVHQIFSAWNVNMTALLASAGIVGLALGMAAKDTLSDVFSGVLILTDGPYQLGDFIEIDPETKGTVTHIGIRNTRILTRDNVSIVIPNAMIGNSKVFNRSSGPEGKFRVRIPVFLPYGTDLKKATALLNDIGKTCSKAVCETPTPKAIVTRLGESHLELLLLCWVADPIKRMSVLNAANQAIYEKFGENNIEFAHDRLDLNIVGAVKTEQDVCIKESPIGRQVVHIKDMPDLFGRSDY</sequence>
<name>A0A832N5W4_9GAMM</name>
<dbReference type="InterPro" id="IPR006685">
    <property type="entry name" value="MscS_channel_2nd"/>
</dbReference>
<comment type="subunit">
    <text evidence="7">Homoheptamer.</text>
</comment>
<feature type="transmembrane region" description="Helical" evidence="7">
    <location>
        <begin position="61"/>
        <end position="81"/>
    </location>
</feature>
<keyword evidence="4 7" id="KW-0812">Transmembrane</keyword>
<dbReference type="PANTHER" id="PTHR30221">
    <property type="entry name" value="SMALL-CONDUCTANCE MECHANOSENSITIVE CHANNEL"/>
    <property type="match status" value="1"/>
</dbReference>
<dbReference type="Pfam" id="PF21088">
    <property type="entry name" value="MS_channel_1st"/>
    <property type="match status" value="1"/>
</dbReference>
<comment type="caution">
    <text evidence="7">Lacks conserved residue(s) required for the propagation of feature annotation.</text>
</comment>
<evidence type="ECO:0000256" key="5">
    <source>
        <dbReference type="ARBA" id="ARBA00022989"/>
    </source>
</evidence>
<reference evidence="11" key="1">
    <citation type="journal article" date="2020" name="mSystems">
        <title>Genome- and Community-Level Interaction Insights into Carbon Utilization and Element Cycling Functions of Hydrothermarchaeota in Hydrothermal Sediment.</title>
        <authorList>
            <person name="Zhou Z."/>
            <person name="Liu Y."/>
            <person name="Xu W."/>
            <person name="Pan J."/>
            <person name="Luo Z.H."/>
            <person name="Li M."/>
        </authorList>
    </citation>
    <scope>NUCLEOTIDE SEQUENCE [LARGE SCALE GENOMIC DNA]</scope>
    <source>
        <strain evidence="11">HyVt-505</strain>
    </source>
</reference>
<dbReference type="EMBL" id="DRNF01000066">
    <property type="protein sequence ID" value="HHJ80181.1"/>
    <property type="molecule type" value="Genomic_DNA"/>
</dbReference>
<comment type="function">
    <text evidence="7">Mechanosensitive channel that participates in the regulation of osmotic pressure changes within the cell, opening in response to stretch forces in the membrane lipid bilayer, without the need for other proteins. Contributes to normal resistance to hypoosmotic shock. Forms an ion channel of 1.0 nanosiemens conductance with a slight preference for anions.</text>
</comment>
<dbReference type="Gene3D" id="3.30.70.100">
    <property type="match status" value="1"/>
</dbReference>
<keyword evidence="7" id="KW-0997">Cell inner membrane</keyword>